<feature type="domain" description="Thiamine pyrophosphate enzyme N-terminal TPP-binding" evidence="4">
    <location>
        <begin position="4"/>
        <end position="126"/>
    </location>
</feature>
<accession>A0ABR2ZVJ6</accession>
<evidence type="ECO:0000256" key="3">
    <source>
        <dbReference type="ARBA" id="ARBA00023128"/>
    </source>
</evidence>
<reference evidence="5 6" key="1">
    <citation type="submission" date="2024-05" db="EMBL/GenBank/DDBJ databases">
        <title>A draft genome resource for the thread blight pathogen Marasmius tenuissimus strain MS-2.</title>
        <authorList>
            <person name="Yulfo-Soto G.E."/>
            <person name="Baruah I.K."/>
            <person name="Amoako-Attah I."/>
            <person name="Bukari Y."/>
            <person name="Meinhardt L.W."/>
            <person name="Bailey B.A."/>
            <person name="Cohen S.P."/>
        </authorList>
    </citation>
    <scope>NUCLEOTIDE SEQUENCE [LARGE SCALE GENOMIC DNA]</scope>
    <source>
        <strain evidence="5 6">MS-2</strain>
    </source>
</reference>
<dbReference type="PANTHER" id="PTHR18968:SF164">
    <property type="entry name" value="PYRUVATE DECARBOXYLASE"/>
    <property type="match status" value="1"/>
</dbReference>
<dbReference type="SUPFAM" id="SSF52467">
    <property type="entry name" value="DHS-like NAD/FAD-binding domain"/>
    <property type="match status" value="1"/>
</dbReference>
<dbReference type="CDD" id="cd07035">
    <property type="entry name" value="TPP_PYR_POX_like"/>
    <property type="match status" value="1"/>
</dbReference>
<dbReference type="InterPro" id="IPR029035">
    <property type="entry name" value="DHS-like_NAD/FAD-binding_dom"/>
</dbReference>
<dbReference type="PANTHER" id="PTHR18968">
    <property type="entry name" value="THIAMINE PYROPHOSPHATE ENZYMES"/>
    <property type="match status" value="1"/>
</dbReference>
<gene>
    <name evidence="5" type="ORF">AAF712_008778</name>
</gene>
<dbReference type="Proteomes" id="UP001437256">
    <property type="component" value="Unassembled WGS sequence"/>
</dbReference>
<evidence type="ECO:0000313" key="5">
    <source>
        <dbReference type="EMBL" id="KAL0064332.1"/>
    </source>
</evidence>
<keyword evidence="6" id="KW-1185">Reference proteome</keyword>
<comment type="caution">
    <text evidence="5">The sequence shown here is derived from an EMBL/GenBank/DDBJ whole genome shotgun (WGS) entry which is preliminary data.</text>
</comment>
<evidence type="ECO:0000313" key="6">
    <source>
        <dbReference type="Proteomes" id="UP001437256"/>
    </source>
</evidence>
<dbReference type="InterPro" id="IPR029061">
    <property type="entry name" value="THDP-binding"/>
</dbReference>
<evidence type="ECO:0000259" key="4">
    <source>
        <dbReference type="Pfam" id="PF02776"/>
    </source>
</evidence>
<evidence type="ECO:0000256" key="1">
    <source>
        <dbReference type="ARBA" id="ARBA00004173"/>
    </source>
</evidence>
<comment type="subcellular location">
    <subcellularLocation>
        <location evidence="1">Mitochondrion</location>
    </subcellularLocation>
</comment>
<sequence length="400" mass="42969">MTYTASSAFLKVLSNAGITHAFVNWGSDHPALLEDLQRQRIEGDGSGTEPKIVTCPNEMVALSAAQGYAQVTGKPAAVIVHVDVGTQALAGAVHNVDRGRVPVLIYAGASASTSRNELKGTRNEWIMWIQDIPDQSAIIRQYMRHTIQIQTGKNIGQVVNRALQIGTSEPQGPVYLWARREAMEQELSPSEYDSITSTHKKPPLPIAPAGLSPGDVEKLSSALLAAKHPLIITSHLGRNVHAISPLIALSGLLAIPIFCSCPSALNVPFSHPYLVGITYLNPGPQTDALKSHLNKADVVLVLESDLPWLPLFCSPNSEAKVFIVDSGDPLKTNVGTWELGLHPGVQLLAKADPETVLEQALDSLHREMNEEGVTEKVKPVVQARGDELKAGEGDLGEEFG</sequence>
<name>A0ABR2ZVJ6_9AGAR</name>
<protein>
    <recommendedName>
        <fullName evidence="4">Thiamine pyrophosphate enzyme N-terminal TPP-binding domain-containing protein</fullName>
    </recommendedName>
</protein>
<dbReference type="InterPro" id="IPR045229">
    <property type="entry name" value="TPP_enz"/>
</dbReference>
<dbReference type="EMBL" id="JBBXMP010000064">
    <property type="protein sequence ID" value="KAL0064332.1"/>
    <property type="molecule type" value="Genomic_DNA"/>
</dbReference>
<dbReference type="Gene3D" id="3.40.50.970">
    <property type="match status" value="1"/>
</dbReference>
<keyword evidence="3" id="KW-0496">Mitochondrion</keyword>
<organism evidence="5 6">
    <name type="scientific">Marasmius tenuissimus</name>
    <dbReference type="NCBI Taxonomy" id="585030"/>
    <lineage>
        <taxon>Eukaryota</taxon>
        <taxon>Fungi</taxon>
        <taxon>Dikarya</taxon>
        <taxon>Basidiomycota</taxon>
        <taxon>Agaricomycotina</taxon>
        <taxon>Agaricomycetes</taxon>
        <taxon>Agaricomycetidae</taxon>
        <taxon>Agaricales</taxon>
        <taxon>Marasmiineae</taxon>
        <taxon>Marasmiaceae</taxon>
        <taxon>Marasmius</taxon>
    </lineage>
</organism>
<dbReference type="Gene3D" id="3.40.50.1220">
    <property type="entry name" value="TPP-binding domain"/>
    <property type="match status" value="1"/>
</dbReference>
<comment type="similarity">
    <text evidence="2">Belongs to the TPP enzyme family.</text>
</comment>
<dbReference type="Pfam" id="PF02776">
    <property type="entry name" value="TPP_enzyme_N"/>
    <property type="match status" value="1"/>
</dbReference>
<evidence type="ECO:0000256" key="2">
    <source>
        <dbReference type="ARBA" id="ARBA00007812"/>
    </source>
</evidence>
<dbReference type="InterPro" id="IPR012001">
    <property type="entry name" value="Thiamin_PyroP_enz_TPP-bd_dom"/>
</dbReference>
<proteinExistence type="inferred from homology"/>
<dbReference type="SUPFAM" id="SSF52518">
    <property type="entry name" value="Thiamin diphosphate-binding fold (THDP-binding)"/>
    <property type="match status" value="1"/>
</dbReference>